<dbReference type="AlphaFoldDB" id="A0AAV4UXL1"/>
<organism evidence="1 2">
    <name type="scientific">Caerostris darwini</name>
    <dbReference type="NCBI Taxonomy" id="1538125"/>
    <lineage>
        <taxon>Eukaryota</taxon>
        <taxon>Metazoa</taxon>
        <taxon>Ecdysozoa</taxon>
        <taxon>Arthropoda</taxon>
        <taxon>Chelicerata</taxon>
        <taxon>Arachnida</taxon>
        <taxon>Araneae</taxon>
        <taxon>Araneomorphae</taxon>
        <taxon>Entelegynae</taxon>
        <taxon>Araneoidea</taxon>
        <taxon>Araneidae</taxon>
        <taxon>Caerostris</taxon>
    </lineage>
</organism>
<proteinExistence type="predicted"/>
<gene>
    <name evidence="1" type="ORF">CDAR_35841</name>
</gene>
<keyword evidence="2" id="KW-1185">Reference proteome</keyword>
<name>A0AAV4UXL1_9ARAC</name>
<dbReference type="Proteomes" id="UP001054837">
    <property type="component" value="Unassembled WGS sequence"/>
</dbReference>
<protein>
    <submittedName>
        <fullName evidence="1">Uncharacterized protein</fullName>
    </submittedName>
</protein>
<accession>A0AAV4UXL1</accession>
<dbReference type="EMBL" id="BPLQ01012103">
    <property type="protein sequence ID" value="GIY62547.1"/>
    <property type="molecule type" value="Genomic_DNA"/>
</dbReference>
<evidence type="ECO:0000313" key="2">
    <source>
        <dbReference type="Proteomes" id="UP001054837"/>
    </source>
</evidence>
<sequence length="131" mass="15255">MITPNMKDNSKCLVFENLGSAHLQIVGEFAFYPSRYRGSVPRTSWKFRKVNRLNCSLDNGGIIEEEQAGLRRFKSTNHPVALLSQSVNDNRRNLFAVFVDFKCLQSRMDKRFPFEALWYSVDKVELVPWFS</sequence>
<evidence type="ECO:0000313" key="1">
    <source>
        <dbReference type="EMBL" id="GIY62547.1"/>
    </source>
</evidence>
<reference evidence="1 2" key="1">
    <citation type="submission" date="2021-06" db="EMBL/GenBank/DDBJ databases">
        <title>Caerostris darwini draft genome.</title>
        <authorList>
            <person name="Kono N."/>
            <person name="Arakawa K."/>
        </authorList>
    </citation>
    <scope>NUCLEOTIDE SEQUENCE [LARGE SCALE GENOMIC DNA]</scope>
</reference>
<comment type="caution">
    <text evidence="1">The sequence shown here is derived from an EMBL/GenBank/DDBJ whole genome shotgun (WGS) entry which is preliminary data.</text>
</comment>